<evidence type="ECO:0000256" key="9">
    <source>
        <dbReference type="SAM" id="MobiDB-lite"/>
    </source>
</evidence>
<dbReference type="GeneID" id="109385231"/>
<keyword evidence="6" id="KW-0325">Glycoprotein</keyword>
<comment type="subcellular location">
    <subcellularLocation>
        <location evidence="2">Cytoplasmic vesicle</location>
        <location evidence="2">Secretory vesicle</location>
        <location evidence="2">Acrosome</location>
    </subcellularLocation>
</comment>
<name>A0A8B7RR73_HIPAR</name>
<dbReference type="KEGG" id="hai:109385231"/>
<dbReference type="PANTHER" id="PTHR31667">
    <property type="entry name" value="SPERM EQUATORIAL SEGMENT PROTEIN 1"/>
    <property type="match status" value="1"/>
</dbReference>
<comment type="similarity">
    <text evidence="8">Belongs to the SPESP1 family.</text>
</comment>
<gene>
    <name evidence="12" type="primary">SPESP1</name>
</gene>
<dbReference type="RefSeq" id="XP_019502818.1">
    <property type="nucleotide sequence ID" value="XM_019647273.1"/>
</dbReference>
<keyword evidence="4" id="KW-0217">Developmental protein</keyword>
<reference evidence="12" key="1">
    <citation type="submission" date="2025-08" db="UniProtKB">
        <authorList>
            <consortium name="RefSeq"/>
        </authorList>
    </citation>
    <scope>IDENTIFICATION</scope>
    <source>
        <tissue evidence="12">Muscle</tissue>
    </source>
</reference>
<dbReference type="Pfam" id="PF15754">
    <property type="entry name" value="SPESP1"/>
    <property type="match status" value="1"/>
</dbReference>
<dbReference type="CTD" id="246777"/>
<dbReference type="Proteomes" id="UP000694851">
    <property type="component" value="Unplaced"/>
</dbReference>
<keyword evidence="5 10" id="KW-0732">Signal</keyword>
<keyword evidence="11" id="KW-1185">Reference proteome</keyword>
<evidence type="ECO:0000256" key="4">
    <source>
        <dbReference type="ARBA" id="ARBA00022473"/>
    </source>
</evidence>
<evidence type="ECO:0000256" key="7">
    <source>
        <dbReference type="ARBA" id="ARBA00023329"/>
    </source>
</evidence>
<comment type="function">
    <text evidence="1">Involved in fertilization ability of sperm.</text>
</comment>
<dbReference type="GO" id="GO:0001669">
    <property type="term" value="C:acrosomal vesicle"/>
    <property type="evidence" value="ECO:0007669"/>
    <property type="project" value="UniProtKB-SubCell"/>
</dbReference>
<dbReference type="OrthoDB" id="9530574at2759"/>
<evidence type="ECO:0000313" key="12">
    <source>
        <dbReference type="RefSeq" id="XP_019502818.1"/>
    </source>
</evidence>
<feature type="compositionally biased region" description="Low complexity" evidence="9">
    <location>
        <begin position="101"/>
        <end position="112"/>
    </location>
</feature>
<proteinExistence type="inferred from homology"/>
<dbReference type="InterPro" id="IPR026743">
    <property type="entry name" value="Equatorial_segment"/>
</dbReference>
<evidence type="ECO:0000256" key="8">
    <source>
        <dbReference type="ARBA" id="ARBA00025763"/>
    </source>
</evidence>
<evidence type="ECO:0000256" key="10">
    <source>
        <dbReference type="SAM" id="SignalP"/>
    </source>
</evidence>
<feature type="chain" id="PRO_5034988538" description="Sperm equatorial segment protein 1" evidence="10">
    <location>
        <begin position="22"/>
        <end position="354"/>
    </location>
</feature>
<organism evidence="11 12">
    <name type="scientific">Hipposideros armiger</name>
    <name type="common">Great Himalayan leaf-nosed bat</name>
    <dbReference type="NCBI Taxonomy" id="186990"/>
    <lineage>
        <taxon>Eukaryota</taxon>
        <taxon>Metazoa</taxon>
        <taxon>Chordata</taxon>
        <taxon>Craniata</taxon>
        <taxon>Vertebrata</taxon>
        <taxon>Euteleostomi</taxon>
        <taxon>Mammalia</taxon>
        <taxon>Eutheria</taxon>
        <taxon>Laurasiatheria</taxon>
        <taxon>Chiroptera</taxon>
        <taxon>Yinpterochiroptera</taxon>
        <taxon>Rhinolophoidea</taxon>
        <taxon>Hipposideridae</taxon>
        <taxon>Hipposideros</taxon>
    </lineage>
</organism>
<protein>
    <recommendedName>
        <fullName evidence="3">Sperm equatorial segment protein 1</fullName>
    </recommendedName>
</protein>
<keyword evidence="7" id="KW-0968">Cytoplasmic vesicle</keyword>
<evidence type="ECO:0000256" key="3">
    <source>
        <dbReference type="ARBA" id="ARBA00020783"/>
    </source>
</evidence>
<accession>A0A8B7RR73</accession>
<feature type="region of interest" description="Disordered" evidence="9">
    <location>
        <begin position="52"/>
        <end position="71"/>
    </location>
</feature>
<dbReference type="GO" id="GO:0007340">
    <property type="term" value="P:acrosome reaction"/>
    <property type="evidence" value="ECO:0007669"/>
    <property type="project" value="InterPro"/>
</dbReference>
<evidence type="ECO:0000256" key="1">
    <source>
        <dbReference type="ARBA" id="ARBA00003615"/>
    </source>
</evidence>
<feature type="region of interest" description="Disordered" evidence="9">
    <location>
        <begin position="142"/>
        <end position="191"/>
    </location>
</feature>
<evidence type="ECO:0000313" key="11">
    <source>
        <dbReference type="Proteomes" id="UP000694851"/>
    </source>
</evidence>
<dbReference type="AlphaFoldDB" id="A0A8B7RR73"/>
<sequence length="354" mass="39733">MPMKSLVLLVALLLWPSSVPAYPSMTVTPDEEQNLNHYVQVLQNLLLSVPTREPGHKKKSESPNNVHSMGSKVSKVKEIISHDEASTENDVIMNPVTNEATTFPTRGFTTETGSKKPTESTPFWSIKPNNVSVVLHSKEPYIEKEEPEPEPEPDVKQTVAPTSWPNVTELPPSPSSRSPDLDTSTELEDVPQLSGEYDTLEFEKHPLILSNEDILKKIADISSEVQKIPLPESLKPEYREDIKASKEHLKRSLALAAAAEHRLKKMYSSQLLPLGRSSGEIDGIETVINMLYNSRSKLSEYLDIKYVPPEMREKATTVFNTLKKILCVGQVETQKLIRRLLNNNIKILNLLDIP</sequence>
<dbReference type="GO" id="GO:0007342">
    <property type="term" value="P:fusion of sperm to egg plasma membrane involved in single fertilization"/>
    <property type="evidence" value="ECO:0007669"/>
    <property type="project" value="InterPro"/>
</dbReference>
<feature type="region of interest" description="Disordered" evidence="9">
    <location>
        <begin position="100"/>
        <end position="123"/>
    </location>
</feature>
<feature type="signal peptide" evidence="10">
    <location>
        <begin position="1"/>
        <end position="21"/>
    </location>
</feature>
<dbReference type="PANTHER" id="PTHR31667:SF2">
    <property type="entry name" value="SPERM EQUATORIAL SEGMENT PROTEIN 1"/>
    <property type="match status" value="1"/>
</dbReference>
<evidence type="ECO:0000256" key="2">
    <source>
        <dbReference type="ARBA" id="ARBA00004218"/>
    </source>
</evidence>
<evidence type="ECO:0000256" key="5">
    <source>
        <dbReference type="ARBA" id="ARBA00022729"/>
    </source>
</evidence>
<evidence type="ECO:0000256" key="6">
    <source>
        <dbReference type="ARBA" id="ARBA00023180"/>
    </source>
</evidence>